<gene>
    <name evidence="2" type="ORF">SGCZBJ_12635</name>
</gene>
<protein>
    <submittedName>
        <fullName evidence="2">Uncharacterized protein</fullName>
    </submittedName>
</protein>
<feature type="region of interest" description="Disordered" evidence="1">
    <location>
        <begin position="1"/>
        <end position="20"/>
    </location>
</feature>
<keyword evidence="3" id="KW-1185">Reference proteome</keyword>
<comment type="caution">
    <text evidence="2">The sequence shown here is derived from an EMBL/GenBank/DDBJ whole genome shotgun (WGS) entry which is preliminary data.</text>
</comment>
<dbReference type="EMBL" id="PJRS01000022">
    <property type="protein sequence ID" value="PLR25075.1"/>
    <property type="molecule type" value="Genomic_DNA"/>
</dbReference>
<evidence type="ECO:0000256" key="1">
    <source>
        <dbReference type="SAM" id="MobiDB-lite"/>
    </source>
</evidence>
<dbReference type="RefSeq" id="WP_101718349.1">
    <property type="nucleotide sequence ID" value="NZ_PJRS01000022.1"/>
</dbReference>
<dbReference type="AlphaFoldDB" id="A0A2N5DG91"/>
<dbReference type="Proteomes" id="UP000234479">
    <property type="component" value="Unassembled WGS sequence"/>
</dbReference>
<accession>A0A2N5DG91</accession>
<reference evidence="2 3" key="1">
    <citation type="submission" date="2017-12" db="EMBL/GenBank/DDBJ databases">
        <title>The genome sequence of Caulobacter sp. 410.</title>
        <authorList>
            <person name="Gao J."/>
            <person name="Mao X."/>
            <person name="Sun J."/>
        </authorList>
    </citation>
    <scope>NUCLEOTIDE SEQUENCE [LARGE SCALE GENOMIC DNA]</scope>
    <source>
        <strain evidence="2 3">410</strain>
    </source>
</reference>
<organism evidence="2 3">
    <name type="scientific">Caulobacter zeae</name>
    <dbReference type="NCBI Taxonomy" id="2055137"/>
    <lineage>
        <taxon>Bacteria</taxon>
        <taxon>Pseudomonadati</taxon>
        <taxon>Pseudomonadota</taxon>
        <taxon>Alphaproteobacteria</taxon>
        <taxon>Caulobacterales</taxon>
        <taxon>Caulobacteraceae</taxon>
        <taxon>Caulobacter</taxon>
    </lineage>
</organism>
<name>A0A2N5DG91_9CAUL</name>
<sequence length="256" mass="27422">MIKSIKKETKGKPGRKASGLRELSAAEARLAISRAALRAIEAPLPADLDRGRQAAVREVIAREATKEEANTVRRAVALRQTGARLGGKDGVVPTLERLLREDIAVASVQVADAGEFTVRPVMRAKTMAEVLVATGVDKKLARTAEMFAMDVERATIGRLTASYGESGGGGNATAEPLRILQALDRLGRALERLTRKERAATWGFLVLGMTATDVGWALIGDSLRGPANGEKDMRTATALIVEAALERMSVFYDAQD</sequence>
<proteinExistence type="predicted"/>
<evidence type="ECO:0000313" key="2">
    <source>
        <dbReference type="EMBL" id="PLR25075.1"/>
    </source>
</evidence>
<feature type="compositionally biased region" description="Basic and acidic residues" evidence="1">
    <location>
        <begin position="1"/>
        <end position="11"/>
    </location>
</feature>
<evidence type="ECO:0000313" key="3">
    <source>
        <dbReference type="Proteomes" id="UP000234479"/>
    </source>
</evidence>
<dbReference type="OrthoDB" id="9892383at2"/>